<proteinExistence type="inferred from homology"/>
<comment type="similarity">
    <text evidence="1">Belongs to the MscS (TC 1.A.23) family.</text>
</comment>
<keyword evidence="1" id="KW-0813">Transport</keyword>
<comment type="subcellular location">
    <subcellularLocation>
        <location evidence="1">Cell inner membrane</location>
        <topology evidence="1">Multi-pass membrane protein</topology>
    </subcellularLocation>
</comment>
<comment type="caution">
    <text evidence="2">The sequence shown here is derived from an EMBL/GenBank/DDBJ whole genome shotgun (WGS) entry which is preliminary data.</text>
</comment>
<comment type="subunit">
    <text evidence="1">Homoheptamer.</text>
</comment>
<accession>A0A148KN62</accession>
<dbReference type="GO" id="GO:0008381">
    <property type="term" value="F:mechanosensitive monoatomic ion channel activity"/>
    <property type="evidence" value="ECO:0007669"/>
    <property type="project" value="InterPro"/>
</dbReference>
<keyword evidence="1" id="KW-0997">Cell inner membrane</keyword>
<gene>
    <name evidence="2" type="ORF">AX660_19610</name>
</gene>
<evidence type="ECO:0000313" key="2">
    <source>
        <dbReference type="EMBL" id="KXI27752.1"/>
    </source>
</evidence>
<organism evidence="2 3">
    <name type="scientific">Paraglaciecola hydrolytica</name>
    <dbReference type="NCBI Taxonomy" id="1799789"/>
    <lineage>
        <taxon>Bacteria</taxon>
        <taxon>Pseudomonadati</taxon>
        <taxon>Pseudomonadota</taxon>
        <taxon>Gammaproteobacteria</taxon>
        <taxon>Alteromonadales</taxon>
        <taxon>Alteromonadaceae</taxon>
        <taxon>Paraglaciecola</taxon>
    </lineage>
</organism>
<dbReference type="Pfam" id="PF05552">
    <property type="entry name" value="MS_channel_1st_1"/>
    <property type="match status" value="2"/>
</dbReference>
<comment type="caution">
    <text evidence="1">Lacks conserved residue(s) required for the propagation of feature annotation.</text>
</comment>
<name>A0A148KN62_9ALTE</name>
<protein>
    <recommendedName>
        <fullName evidence="1">Small-conductance mechanosensitive channel</fullName>
    </recommendedName>
</protein>
<reference evidence="3" key="1">
    <citation type="submission" date="2016-02" db="EMBL/GenBank/DDBJ databases">
        <authorList>
            <person name="Schultz-Johansen M."/>
            <person name="Glaring M.A."/>
            <person name="Bech P.K."/>
            <person name="Stougaard P."/>
        </authorList>
    </citation>
    <scope>NUCLEOTIDE SEQUENCE [LARGE SCALE GENOMIC DNA]</scope>
    <source>
        <strain evidence="3">S66</strain>
    </source>
</reference>
<dbReference type="InterPro" id="IPR045275">
    <property type="entry name" value="MscS_archaea/bacteria_type"/>
</dbReference>
<dbReference type="GO" id="GO:0005886">
    <property type="term" value="C:plasma membrane"/>
    <property type="evidence" value="ECO:0007669"/>
    <property type="project" value="UniProtKB-SubCell"/>
</dbReference>
<keyword evidence="1" id="KW-1133">Transmembrane helix</keyword>
<keyword evidence="1" id="KW-0812">Transmembrane</keyword>
<evidence type="ECO:0000256" key="1">
    <source>
        <dbReference type="RuleBase" id="RU369025"/>
    </source>
</evidence>
<comment type="function">
    <text evidence="1">Mechanosensitive channel that participates in the regulation of osmotic pressure changes within the cell, opening in response to stretch forces in the membrane lipid bilayer, without the need for other proteins. Contributes to normal resistance to hypoosmotic shock. Forms an ion channel of 1.0 nanosiemens conductance with a slight preference for anions.</text>
</comment>
<dbReference type="Gene3D" id="1.10.287.1260">
    <property type="match status" value="2"/>
</dbReference>
<evidence type="ECO:0000313" key="3">
    <source>
        <dbReference type="Proteomes" id="UP000070299"/>
    </source>
</evidence>
<dbReference type="PANTHER" id="PTHR30221">
    <property type="entry name" value="SMALL-CONDUCTANCE MECHANOSENSITIVE CHANNEL"/>
    <property type="match status" value="1"/>
</dbReference>
<dbReference type="STRING" id="1799789.AX660_19610"/>
<feature type="transmembrane region" description="Helical" evidence="1">
    <location>
        <begin position="49"/>
        <end position="70"/>
    </location>
</feature>
<feature type="transmembrane region" description="Helical" evidence="1">
    <location>
        <begin position="183"/>
        <end position="200"/>
    </location>
</feature>
<dbReference type="EMBL" id="LSNE01000009">
    <property type="protein sequence ID" value="KXI27752.1"/>
    <property type="molecule type" value="Genomic_DNA"/>
</dbReference>
<keyword evidence="1" id="KW-0406">Ion transport</keyword>
<feature type="transmembrane region" description="Helical" evidence="1">
    <location>
        <begin position="143"/>
        <end position="171"/>
    </location>
</feature>
<dbReference type="AlphaFoldDB" id="A0A148KN62"/>
<keyword evidence="1" id="KW-0472">Membrane</keyword>
<keyword evidence="1" id="KW-1003">Cell membrane</keyword>
<dbReference type="PANTHER" id="PTHR30221:SF1">
    <property type="entry name" value="SMALL-CONDUCTANCE MECHANOSENSITIVE CHANNEL"/>
    <property type="match status" value="1"/>
</dbReference>
<feature type="transmembrane region" description="Helical" evidence="1">
    <location>
        <begin position="206"/>
        <end position="231"/>
    </location>
</feature>
<sequence length="311" mass="33942">MLIIGHGADKNILLTFVNLRFKVINAMRNSWETTLFASYDQLISYLLAYLPQIIGALILLVLGWVIAWLAEKMTTSMLAMLSKLANSMGHTLQLAKKIDIKPQQARIAGKLVFWVVMLFFFAAATSSLGMDFIASWLKEFLSYVPRIVAAGVIVLGGFLLASVVSSMAAAAAHTAGLQHSQRLGSMVKLLIIFIACVIGIEQLGVNIHFITTIIIVQLGVISFGVALAYGFGSSELVKNLAGARQAKKHFKHGDKLKLGDIEGQLLEISSTMLILDCEHGRTFVPARICLESSSVIVDEEQEEQHIPSNTN</sequence>
<dbReference type="Proteomes" id="UP000070299">
    <property type="component" value="Unassembled WGS sequence"/>
</dbReference>
<keyword evidence="3" id="KW-1185">Reference proteome</keyword>
<dbReference type="InterPro" id="IPR008910">
    <property type="entry name" value="MSC_TM_helix"/>
</dbReference>
<feature type="transmembrane region" description="Helical" evidence="1">
    <location>
        <begin position="111"/>
        <end position="137"/>
    </location>
</feature>
<keyword evidence="1" id="KW-0407">Ion channel</keyword>